<dbReference type="Gene3D" id="6.10.250.690">
    <property type="match status" value="1"/>
</dbReference>
<dbReference type="InterPro" id="IPR001867">
    <property type="entry name" value="OmpR/PhoB-type_DNA-bd"/>
</dbReference>
<feature type="domain" description="Response regulatory" evidence="6">
    <location>
        <begin position="2"/>
        <end position="116"/>
    </location>
</feature>
<proteinExistence type="predicted"/>
<dbReference type="Proteomes" id="UP000295722">
    <property type="component" value="Unassembled WGS sequence"/>
</dbReference>
<dbReference type="Pfam" id="PF00486">
    <property type="entry name" value="Trans_reg_C"/>
    <property type="match status" value="1"/>
</dbReference>
<dbReference type="PROSITE" id="PS50110">
    <property type="entry name" value="RESPONSE_REGULATORY"/>
    <property type="match status" value="1"/>
</dbReference>
<gene>
    <name evidence="8" type="ORF">EYW47_27300</name>
</gene>
<keyword evidence="3" id="KW-0804">Transcription</keyword>
<dbReference type="InterPro" id="IPR036388">
    <property type="entry name" value="WH-like_DNA-bd_sf"/>
</dbReference>
<keyword evidence="1" id="KW-0805">Transcription regulation</keyword>
<dbReference type="PANTHER" id="PTHR48111:SF67">
    <property type="entry name" value="TRANSCRIPTIONAL REGULATORY PROTEIN TCTD"/>
    <property type="match status" value="1"/>
</dbReference>
<dbReference type="GO" id="GO:0005829">
    <property type="term" value="C:cytosol"/>
    <property type="evidence" value="ECO:0007669"/>
    <property type="project" value="TreeGrafter"/>
</dbReference>
<dbReference type="GO" id="GO:0000976">
    <property type="term" value="F:transcription cis-regulatory region binding"/>
    <property type="evidence" value="ECO:0007669"/>
    <property type="project" value="TreeGrafter"/>
</dbReference>
<keyword evidence="2 5" id="KW-0238">DNA-binding</keyword>
<keyword evidence="9" id="KW-1185">Reference proteome</keyword>
<dbReference type="GO" id="GO:0000156">
    <property type="term" value="F:phosphorelay response regulator activity"/>
    <property type="evidence" value="ECO:0007669"/>
    <property type="project" value="TreeGrafter"/>
</dbReference>
<feature type="domain" description="OmpR/PhoB-type" evidence="7">
    <location>
        <begin position="124"/>
        <end position="218"/>
    </location>
</feature>
<dbReference type="SMART" id="SM00862">
    <property type="entry name" value="Trans_reg_C"/>
    <property type="match status" value="1"/>
</dbReference>
<dbReference type="CDD" id="cd00383">
    <property type="entry name" value="trans_reg_C"/>
    <property type="match status" value="1"/>
</dbReference>
<evidence type="ECO:0000256" key="2">
    <source>
        <dbReference type="ARBA" id="ARBA00023125"/>
    </source>
</evidence>
<organism evidence="8 9">
    <name type="scientific">Paraburkholderia silviterrae</name>
    <dbReference type="NCBI Taxonomy" id="2528715"/>
    <lineage>
        <taxon>Bacteria</taxon>
        <taxon>Pseudomonadati</taxon>
        <taxon>Pseudomonadota</taxon>
        <taxon>Betaproteobacteria</taxon>
        <taxon>Burkholderiales</taxon>
        <taxon>Burkholderiaceae</taxon>
        <taxon>Paraburkholderia</taxon>
    </lineage>
</organism>
<name>A0A4V2ZYF5_9BURK</name>
<dbReference type="RefSeq" id="WP_133197954.1">
    <property type="nucleotide sequence ID" value="NZ_JBHUCW010000029.1"/>
</dbReference>
<dbReference type="SMART" id="SM00448">
    <property type="entry name" value="REC"/>
    <property type="match status" value="1"/>
</dbReference>
<dbReference type="SUPFAM" id="SSF52172">
    <property type="entry name" value="CheY-like"/>
    <property type="match status" value="1"/>
</dbReference>
<evidence type="ECO:0000256" key="1">
    <source>
        <dbReference type="ARBA" id="ARBA00023015"/>
    </source>
</evidence>
<evidence type="ECO:0000256" key="3">
    <source>
        <dbReference type="ARBA" id="ARBA00023163"/>
    </source>
</evidence>
<dbReference type="PROSITE" id="PS51755">
    <property type="entry name" value="OMPR_PHOB"/>
    <property type="match status" value="1"/>
</dbReference>
<evidence type="ECO:0000313" key="9">
    <source>
        <dbReference type="Proteomes" id="UP000295722"/>
    </source>
</evidence>
<evidence type="ECO:0000259" key="7">
    <source>
        <dbReference type="PROSITE" id="PS51755"/>
    </source>
</evidence>
<sequence>MRILLVGDDASTDAPLRRGLRKEGFAVDWAKDGESAMLALRATSYGLVLLDIGVLGTDGLVLLAKLRQRNDATPVIVITARDAVPDGVAGLDGGADDYLVKPFAIGELLARIRVVNRHQTGRVQPSLQVGALRLDPAQHRVWLRDQEVAVTTREFALLQELMRDPAIVLTRAQLEERLYGWNEEIESNAIQVHVHNLRRKLGGDAIDNVRGVGYRIGKLARLPGL</sequence>
<dbReference type="EMBL" id="SMRP01000017">
    <property type="protein sequence ID" value="TDG20199.1"/>
    <property type="molecule type" value="Genomic_DNA"/>
</dbReference>
<dbReference type="InterPro" id="IPR011006">
    <property type="entry name" value="CheY-like_superfamily"/>
</dbReference>
<comment type="caution">
    <text evidence="8">The sequence shown here is derived from an EMBL/GenBank/DDBJ whole genome shotgun (WGS) entry which is preliminary data.</text>
</comment>
<dbReference type="Gene3D" id="3.40.50.2300">
    <property type="match status" value="1"/>
</dbReference>
<dbReference type="Gene3D" id="1.10.10.10">
    <property type="entry name" value="Winged helix-like DNA-binding domain superfamily/Winged helix DNA-binding domain"/>
    <property type="match status" value="1"/>
</dbReference>
<dbReference type="InterPro" id="IPR001789">
    <property type="entry name" value="Sig_transdc_resp-reg_receiver"/>
</dbReference>
<protein>
    <submittedName>
        <fullName evidence="8">Response regulator transcription factor</fullName>
    </submittedName>
</protein>
<keyword evidence="4" id="KW-0597">Phosphoprotein</keyword>
<dbReference type="PANTHER" id="PTHR48111">
    <property type="entry name" value="REGULATOR OF RPOS"/>
    <property type="match status" value="1"/>
</dbReference>
<accession>A0A4V2ZYF5</accession>
<evidence type="ECO:0000256" key="5">
    <source>
        <dbReference type="PROSITE-ProRule" id="PRU01091"/>
    </source>
</evidence>
<evidence type="ECO:0000313" key="8">
    <source>
        <dbReference type="EMBL" id="TDG20199.1"/>
    </source>
</evidence>
<dbReference type="OrthoDB" id="9802426at2"/>
<dbReference type="GO" id="GO:0032993">
    <property type="term" value="C:protein-DNA complex"/>
    <property type="evidence" value="ECO:0007669"/>
    <property type="project" value="TreeGrafter"/>
</dbReference>
<reference evidence="8 9" key="1">
    <citation type="submission" date="2019-03" db="EMBL/GenBank/DDBJ databases">
        <title>Paraburkholderia sp. 4M-K11, isolated from subtropical forest soil.</title>
        <authorList>
            <person name="Gao Z.-H."/>
            <person name="Qiu L.-H."/>
        </authorList>
    </citation>
    <scope>NUCLEOTIDE SEQUENCE [LARGE SCALE GENOMIC DNA]</scope>
    <source>
        <strain evidence="8 9">4M-K11</strain>
    </source>
</reference>
<evidence type="ECO:0000256" key="4">
    <source>
        <dbReference type="PROSITE-ProRule" id="PRU00169"/>
    </source>
</evidence>
<dbReference type="Pfam" id="PF00072">
    <property type="entry name" value="Response_reg"/>
    <property type="match status" value="1"/>
</dbReference>
<feature type="DNA-binding region" description="OmpR/PhoB-type" evidence="5">
    <location>
        <begin position="124"/>
        <end position="218"/>
    </location>
</feature>
<evidence type="ECO:0000259" key="6">
    <source>
        <dbReference type="PROSITE" id="PS50110"/>
    </source>
</evidence>
<dbReference type="AlphaFoldDB" id="A0A4V2ZYF5"/>
<feature type="modified residue" description="4-aspartylphosphate" evidence="4">
    <location>
        <position position="51"/>
    </location>
</feature>
<dbReference type="GO" id="GO:0006355">
    <property type="term" value="P:regulation of DNA-templated transcription"/>
    <property type="evidence" value="ECO:0007669"/>
    <property type="project" value="InterPro"/>
</dbReference>
<dbReference type="InterPro" id="IPR039420">
    <property type="entry name" value="WalR-like"/>
</dbReference>